<sequence length="240" mass="27903">MENLHVFIEEFAYAWMEARRKPGTHLERKPLFIKVDFGEEVAGRRAEFLVVRDSVDKRDFLADEGDHWLNVVGDNDPGELEHYEWVAKEYLMYHPDIPQQFIGRQSIHDHHSVKRIDTGSMAAKVNAFFDKDFADRERLNESSVEYYVIYDNGELAGHGRVSFLKERDICCLDNIYIDSKYRRKGLAKKLCSHLLAQAKENSCSRCILGSSQQGMRLYEKLGFDIVSNMYVYQYKAGEGK</sequence>
<gene>
    <name evidence="2" type="ORF">ERJ70_02400</name>
</gene>
<dbReference type="InterPro" id="IPR016181">
    <property type="entry name" value="Acyl_CoA_acyltransferase"/>
</dbReference>
<dbReference type="PANTHER" id="PTHR42791:SF1">
    <property type="entry name" value="N-ACETYLTRANSFERASE DOMAIN-CONTAINING PROTEIN"/>
    <property type="match status" value="1"/>
</dbReference>
<dbReference type="Gene3D" id="3.40.630.30">
    <property type="match status" value="1"/>
</dbReference>
<dbReference type="PROSITE" id="PS51186">
    <property type="entry name" value="GNAT"/>
    <property type="match status" value="1"/>
</dbReference>
<dbReference type="InterPro" id="IPR052523">
    <property type="entry name" value="Trichothecene_AcTrans"/>
</dbReference>
<dbReference type="Pfam" id="PF00583">
    <property type="entry name" value="Acetyltransf_1"/>
    <property type="match status" value="1"/>
</dbReference>
<reference evidence="2 3" key="1">
    <citation type="submission" date="2019-12" db="EMBL/GenBank/DDBJ databases">
        <title>The whole genome sequencing of a strain isolated from a Mars analog, Dalangtan Playa.</title>
        <authorList>
            <person name="Huang T."/>
        </authorList>
    </citation>
    <scope>NUCLEOTIDE SEQUENCE [LARGE SCALE GENOMIC DNA]</scope>
    <source>
        <strain evidence="2 3">DP4-553-S</strain>
    </source>
</reference>
<dbReference type="EMBL" id="CP046956">
    <property type="protein sequence ID" value="QTM98266.1"/>
    <property type="molecule type" value="Genomic_DNA"/>
</dbReference>
<dbReference type="RefSeq" id="WP_209366912.1">
    <property type="nucleotide sequence ID" value="NZ_CP046956.1"/>
</dbReference>
<name>A0ABX7VNU3_9BACI</name>
<organism evidence="2 3">
    <name type="scientific">Sediminibacillus dalangtanensis</name>
    <dbReference type="NCBI Taxonomy" id="2729421"/>
    <lineage>
        <taxon>Bacteria</taxon>
        <taxon>Bacillati</taxon>
        <taxon>Bacillota</taxon>
        <taxon>Bacilli</taxon>
        <taxon>Bacillales</taxon>
        <taxon>Bacillaceae</taxon>
        <taxon>Sediminibacillus</taxon>
    </lineage>
</organism>
<feature type="domain" description="N-acetyltransferase" evidence="1">
    <location>
        <begin position="91"/>
        <end position="240"/>
    </location>
</feature>
<dbReference type="PANTHER" id="PTHR42791">
    <property type="entry name" value="GNAT FAMILY ACETYLTRANSFERASE"/>
    <property type="match status" value="1"/>
</dbReference>
<evidence type="ECO:0000313" key="3">
    <source>
        <dbReference type="Proteomes" id="UP000665043"/>
    </source>
</evidence>
<evidence type="ECO:0000313" key="2">
    <source>
        <dbReference type="EMBL" id="QTM98266.1"/>
    </source>
</evidence>
<dbReference type="CDD" id="cd04301">
    <property type="entry name" value="NAT_SF"/>
    <property type="match status" value="1"/>
</dbReference>
<dbReference type="SUPFAM" id="SSF55729">
    <property type="entry name" value="Acyl-CoA N-acyltransferases (Nat)"/>
    <property type="match status" value="1"/>
</dbReference>
<proteinExistence type="predicted"/>
<protein>
    <submittedName>
        <fullName evidence="2">GNAT family N-acetyltransferase</fullName>
    </submittedName>
</protein>
<accession>A0ABX7VNU3</accession>
<evidence type="ECO:0000259" key="1">
    <source>
        <dbReference type="PROSITE" id="PS51186"/>
    </source>
</evidence>
<dbReference type="InterPro" id="IPR000182">
    <property type="entry name" value="GNAT_dom"/>
</dbReference>
<keyword evidence="3" id="KW-1185">Reference proteome</keyword>
<dbReference type="Proteomes" id="UP000665043">
    <property type="component" value="Chromosome"/>
</dbReference>